<reference evidence="2 3" key="1">
    <citation type="submission" date="2017-05" db="EMBL/GenBank/DDBJ databases">
        <title>The complete genome sequence of Deinococcus ficus isolated from the rhizosphere of the Ficus religiosa L. in Taiwan.</title>
        <authorList>
            <person name="Wu K.-M."/>
            <person name="Liao T.-L."/>
            <person name="Liu Y.-M."/>
            <person name="Young C.-C."/>
            <person name="Tsai S.-F."/>
        </authorList>
    </citation>
    <scope>NUCLEOTIDE SEQUENCE [LARGE SCALE GENOMIC DNA]</scope>
    <source>
        <strain evidence="2 3">CC-FR2-10</strain>
        <plasmid evidence="3">pdfi2</plasmid>
    </source>
</reference>
<dbReference type="EMBL" id="CP021083">
    <property type="protein sequence ID" value="ASN82825.1"/>
    <property type="molecule type" value="Genomic_DNA"/>
</dbReference>
<dbReference type="Proteomes" id="UP000259030">
    <property type="component" value="Plasmid pDFI2"/>
</dbReference>
<dbReference type="KEGG" id="dfc:DFI_16660"/>
<name>A0A221T1Q3_9DEIO</name>
<accession>A0A221T1Q3</accession>
<evidence type="ECO:0000313" key="2">
    <source>
        <dbReference type="EMBL" id="ASN82825.1"/>
    </source>
</evidence>
<keyword evidence="2" id="KW-0614">Plasmid</keyword>
<protein>
    <submittedName>
        <fullName evidence="2">Uncharacterized protein</fullName>
    </submittedName>
</protein>
<dbReference type="AlphaFoldDB" id="A0A221T1Q3"/>
<geneLocation type="plasmid" evidence="3">
    <name>pdfi2</name>
</geneLocation>
<sequence length="347" mass="37957">MTLTRPFTLSLCALALLTGSVQAGPASTLVNASFVDGAQIVTGTPELADFAAALRQVAADAGAGCQKSEYVVWNSQAGLEAQFRQRLTGLGYIFTVLRTVDDDGHYVSFQAKKAQGSLVGIWADVDGTTLLGWCTLAVSKPAPAATAAPPAASGNRRVWPAFGTFRAGDLVQVYTPTGWRKVEVIEVGVQPGQRGNFEKQYVVNTPGQRTWNDFYAWGRVAHLERQPYWTEFFVGDWKVGEMMAVNLRSDGTSAWNEVAYASASDTLRVRADGTYEWKDLSGKVTKGRWRAAPDGPGIVVKDARGRDWTLRNETNITEERIRGLESARLYPSDRNEMSQAATRPLKR</sequence>
<dbReference type="RefSeq" id="WP_081425776.1">
    <property type="nucleotide sequence ID" value="NZ_CP021083.1"/>
</dbReference>
<evidence type="ECO:0000313" key="3">
    <source>
        <dbReference type="Proteomes" id="UP000259030"/>
    </source>
</evidence>
<feature type="signal peptide" evidence="1">
    <location>
        <begin position="1"/>
        <end position="23"/>
    </location>
</feature>
<organism evidence="2 3">
    <name type="scientific">Deinococcus ficus</name>
    <dbReference type="NCBI Taxonomy" id="317577"/>
    <lineage>
        <taxon>Bacteria</taxon>
        <taxon>Thermotogati</taxon>
        <taxon>Deinococcota</taxon>
        <taxon>Deinococci</taxon>
        <taxon>Deinococcales</taxon>
        <taxon>Deinococcaceae</taxon>
        <taxon>Deinococcus</taxon>
    </lineage>
</organism>
<keyword evidence="3" id="KW-1185">Reference proteome</keyword>
<gene>
    <name evidence="2" type="ORF">DFI_16660</name>
</gene>
<feature type="chain" id="PRO_5011233693" evidence="1">
    <location>
        <begin position="24"/>
        <end position="347"/>
    </location>
</feature>
<dbReference type="STRING" id="317577.GCA_000419625_03395"/>
<proteinExistence type="predicted"/>
<keyword evidence="1" id="KW-0732">Signal</keyword>
<evidence type="ECO:0000256" key="1">
    <source>
        <dbReference type="SAM" id="SignalP"/>
    </source>
</evidence>